<dbReference type="PANTHER" id="PTHR45521:SF2">
    <property type="entry name" value="TRANSDUCIN_WD40 REPEAT-LIKE SUPERFAMILY PROTEIN"/>
    <property type="match status" value="1"/>
</dbReference>
<evidence type="ECO:0000313" key="1">
    <source>
        <dbReference type="EMBL" id="URD72442.1"/>
    </source>
</evidence>
<dbReference type="EMBL" id="CP097502">
    <property type="protein sequence ID" value="URD72442.1"/>
    <property type="molecule type" value="Genomic_DNA"/>
</dbReference>
<name>A0A9E7E8N2_9LILI</name>
<dbReference type="OrthoDB" id="509637at2759"/>
<proteinExistence type="predicted"/>
<dbReference type="Gene3D" id="2.130.10.10">
    <property type="entry name" value="YVTN repeat-like/Quinoprotein amine dehydrogenase"/>
    <property type="match status" value="2"/>
</dbReference>
<dbReference type="InterPro" id="IPR001680">
    <property type="entry name" value="WD40_rpt"/>
</dbReference>
<dbReference type="InterPro" id="IPR015943">
    <property type="entry name" value="WD40/YVTN_repeat-like_dom_sf"/>
</dbReference>
<organism evidence="1 2">
    <name type="scientific">Musa troglodytarum</name>
    <name type="common">fe'i banana</name>
    <dbReference type="NCBI Taxonomy" id="320322"/>
    <lineage>
        <taxon>Eukaryota</taxon>
        <taxon>Viridiplantae</taxon>
        <taxon>Streptophyta</taxon>
        <taxon>Embryophyta</taxon>
        <taxon>Tracheophyta</taxon>
        <taxon>Spermatophyta</taxon>
        <taxon>Magnoliopsida</taxon>
        <taxon>Liliopsida</taxon>
        <taxon>Zingiberales</taxon>
        <taxon>Musaceae</taxon>
        <taxon>Musa</taxon>
    </lineage>
</organism>
<dbReference type="PANTHER" id="PTHR45521">
    <property type="entry name" value="TSET COMPLEX MEMBER TSTF"/>
    <property type="match status" value="1"/>
</dbReference>
<dbReference type="InterPro" id="IPR036322">
    <property type="entry name" value="WD40_repeat_dom_sf"/>
</dbReference>
<evidence type="ECO:0000313" key="2">
    <source>
        <dbReference type="Proteomes" id="UP001055439"/>
    </source>
</evidence>
<sequence length="593" mass="65628">MLRLRAFRQTNGKIVKIQLHPTYPWLVTADNSDHVSVWNWEHRQVIYELKAGGVDERRLVGTKLEKLAEGETVIPVKLEVPLLKLRSAVATSTTIICCVPDMPSLPMPIEFRGKPTEAIRGGSVKQVGFYDDDVRFWQHWWNRSAAAEAPSAASQQSSAFSSPIPSTRGRHFIVICCENKAIFLDLVTMRGRDVPKQELDNRSLLWDLKEWLMSDPDIYFRGLQSLSAAASWEEVRICSQGEYKGVGRVAWLHCLWAWHTVISCLLFPVLSSMEFLSRSATGDGPLVAFGGSDGVIRVLSMITWKLVRRYTGGHKGSITCLMTFISSSGEVFLVSGASDGLLIIWSADHIHDSREFVPKLSLKAHDGGVVAVELSRVMGSAPRLITIGADKTLVIWDSISFRELRRIKPVPKLACHSVASWCHPRAPNLDILTCVKDSHIWAIEHPTYSALTRPLCELSSLIPPQVLASNKKLRVYCMVVHPLQPHLVATGTNIGVILSELDAWALPAVAALPTPPGGREHSAVYTVERELKLLNFQLTNTTNPSLGSTGTISETGKSRMETEQLLVKQTKKHISTPAPHDSYSILSISCSGK</sequence>
<dbReference type="InterPro" id="IPR053290">
    <property type="entry name" value="TSET_complex_member"/>
</dbReference>
<accession>A0A9E7E8N2</accession>
<dbReference type="AlphaFoldDB" id="A0A9E7E8N2"/>
<reference evidence="1" key="1">
    <citation type="submission" date="2022-05" db="EMBL/GenBank/DDBJ databases">
        <title>The Musa troglodytarum L. genome provides insights into the mechanism of non-climacteric behaviour and enrichment of carotenoids.</title>
        <authorList>
            <person name="Wang J."/>
        </authorList>
    </citation>
    <scope>NUCLEOTIDE SEQUENCE</scope>
    <source>
        <tissue evidence="1">Leaf</tissue>
    </source>
</reference>
<dbReference type="Proteomes" id="UP001055439">
    <property type="component" value="Chromosome 1"/>
</dbReference>
<keyword evidence="2" id="KW-1185">Reference proteome</keyword>
<dbReference type="SUPFAM" id="SSF50978">
    <property type="entry name" value="WD40 repeat-like"/>
    <property type="match status" value="1"/>
</dbReference>
<protein>
    <submittedName>
        <fullName evidence="1">Peptidase S8 and S53, subtilisin, kexin, sedolisin</fullName>
    </submittedName>
</protein>
<gene>
    <name evidence="1" type="ORF">MUK42_22583</name>
</gene>
<dbReference type="SMART" id="SM00320">
    <property type="entry name" value="WD40"/>
    <property type="match status" value="3"/>
</dbReference>
<dbReference type="Pfam" id="PF00400">
    <property type="entry name" value="WD40"/>
    <property type="match status" value="1"/>
</dbReference>